<comment type="caution">
    <text evidence="1">The sequence shown here is derived from an EMBL/GenBank/DDBJ whole genome shotgun (WGS) entry which is preliminary data.</text>
</comment>
<dbReference type="EMBL" id="FUZO01000001">
    <property type="protein sequence ID" value="SKC36079.1"/>
    <property type="molecule type" value="Genomic_DNA"/>
</dbReference>
<dbReference type="Proteomes" id="UP000190827">
    <property type="component" value="Unassembled WGS sequence"/>
</dbReference>
<evidence type="ECO:0000313" key="1">
    <source>
        <dbReference type="EMBL" id="SKC36079.1"/>
    </source>
</evidence>
<protein>
    <submittedName>
        <fullName evidence="1">Uncharacterized protein</fullName>
    </submittedName>
</protein>
<reference evidence="1 2" key="1">
    <citation type="submission" date="2017-02" db="EMBL/GenBank/DDBJ databases">
        <authorList>
            <person name="Varghese N."/>
            <person name="Submissions S."/>
        </authorList>
    </citation>
    <scope>NUCLEOTIDE SEQUENCE [LARGE SCALE GENOMIC DNA]</scope>
    <source>
        <strain evidence="1 2">VKM Ac-1787</strain>
    </source>
</reference>
<proteinExistence type="predicted"/>
<evidence type="ECO:0000313" key="2">
    <source>
        <dbReference type="Proteomes" id="UP000190827"/>
    </source>
</evidence>
<sequence>MLVLLIAMACIAAMILYSCSTMKIASWRVTPALQEVVGEHGTVSAYAKEFTYSSGSSCTLSVDLDEDITVDETATVLQSLAPTDRFAPCDISTVETAARSTVFAENWNTISDDGWVSVAEHLAGPGPITLYFATDAPAHLDASERGRYTDFVDLLRQHTTGDRLKDTVGPVRWTLTWDSGTGAYKGVRITTDETPPAALAEFLEALTIPFQGSSGLDSIIYTVADGETTLHANLRKPDDQVTAAIQAAFAASGLPGVLTINPPAA</sequence>
<accession>A0ABY1LG36</accession>
<name>A0ABY1LG36_9MICO</name>
<gene>
    <name evidence="1" type="ORF">SAMN06295973_0089</name>
</gene>
<keyword evidence="2" id="KW-1185">Reference proteome</keyword>
<organism evidence="1 2">
    <name type="scientific">Plantibacter cousiniae</name>
    <name type="common">nom. nud.</name>
    <dbReference type="NCBI Taxonomy" id="199709"/>
    <lineage>
        <taxon>Bacteria</taxon>
        <taxon>Bacillati</taxon>
        <taxon>Actinomycetota</taxon>
        <taxon>Actinomycetes</taxon>
        <taxon>Micrococcales</taxon>
        <taxon>Microbacteriaceae</taxon>
        <taxon>Plantibacter</taxon>
    </lineage>
</organism>